<organism evidence="5 6">
    <name type="scientific">Oopsacas minuta</name>
    <dbReference type="NCBI Taxonomy" id="111878"/>
    <lineage>
        <taxon>Eukaryota</taxon>
        <taxon>Metazoa</taxon>
        <taxon>Porifera</taxon>
        <taxon>Hexactinellida</taxon>
        <taxon>Hexasterophora</taxon>
        <taxon>Lyssacinosida</taxon>
        <taxon>Leucopsacidae</taxon>
        <taxon>Oopsacas</taxon>
    </lineage>
</organism>
<dbReference type="FunFam" id="1.10.150.250:FF:000002">
    <property type="entry name" value="Succinate dehydrogenase assembly factor 2, mitochondrial"/>
    <property type="match status" value="1"/>
</dbReference>
<evidence type="ECO:0000256" key="1">
    <source>
        <dbReference type="ARBA" id="ARBA00004305"/>
    </source>
</evidence>
<accession>A0AAV7JDK3</accession>
<dbReference type="GO" id="GO:0006121">
    <property type="term" value="P:mitochondrial electron transport, succinate to ubiquinone"/>
    <property type="evidence" value="ECO:0007669"/>
    <property type="project" value="UniProtKB-UniRule"/>
</dbReference>
<dbReference type="GO" id="GO:0034553">
    <property type="term" value="P:mitochondrial respiratory chain complex II assembly"/>
    <property type="evidence" value="ECO:0007669"/>
    <property type="project" value="TreeGrafter"/>
</dbReference>
<evidence type="ECO:0000256" key="2">
    <source>
        <dbReference type="ARBA" id="ARBA00023128"/>
    </source>
</evidence>
<evidence type="ECO:0000313" key="5">
    <source>
        <dbReference type="EMBL" id="KAI6646763.1"/>
    </source>
</evidence>
<comment type="subcellular location">
    <subcellularLocation>
        <location evidence="1 4">Mitochondrion matrix</location>
    </subcellularLocation>
</comment>
<dbReference type="PANTHER" id="PTHR12469">
    <property type="entry name" value="PROTEIN EMI5 HOMOLOG, MITOCHONDRIAL"/>
    <property type="match status" value="1"/>
</dbReference>
<dbReference type="InterPro" id="IPR028882">
    <property type="entry name" value="SDHAF2"/>
</dbReference>
<dbReference type="Pfam" id="PF03937">
    <property type="entry name" value="Sdh5"/>
    <property type="match status" value="1"/>
</dbReference>
<comment type="caution">
    <text evidence="5">The sequence shown here is derived from an EMBL/GenBank/DDBJ whole genome shotgun (WGS) entry which is preliminary data.</text>
</comment>
<dbReference type="HAMAP" id="MF_03057">
    <property type="entry name" value="SDHAF2"/>
    <property type="match status" value="1"/>
</dbReference>
<comment type="similarity">
    <text evidence="4">Belongs to the SDHAF2 family.</text>
</comment>
<protein>
    <recommendedName>
        <fullName evidence="4">Succinate dehydrogenase assembly factor 2, mitochondrial</fullName>
        <shortName evidence="4">SDH assembly factor 2</shortName>
        <shortName evidence="4">SDHAF2</shortName>
    </recommendedName>
</protein>
<dbReference type="InterPro" id="IPR036714">
    <property type="entry name" value="SDH_sf"/>
</dbReference>
<dbReference type="PANTHER" id="PTHR12469:SF2">
    <property type="entry name" value="SUCCINATE DEHYDROGENASE ASSEMBLY FACTOR 2, MITOCHONDRIAL"/>
    <property type="match status" value="1"/>
</dbReference>
<dbReference type="SUPFAM" id="SSF109910">
    <property type="entry name" value="YgfY-like"/>
    <property type="match status" value="1"/>
</dbReference>
<gene>
    <name evidence="5" type="ORF">LOD99_12883</name>
</gene>
<comment type="subunit">
    <text evidence="4">Interacts with the flavoprotein subunit within the SDH catalytic dimer.</text>
</comment>
<dbReference type="AlphaFoldDB" id="A0AAV7JDK3"/>
<dbReference type="GO" id="GO:0006099">
    <property type="term" value="P:tricarboxylic acid cycle"/>
    <property type="evidence" value="ECO:0007669"/>
    <property type="project" value="TreeGrafter"/>
</dbReference>
<keyword evidence="6" id="KW-1185">Reference proteome</keyword>
<keyword evidence="3 4" id="KW-0143">Chaperone</keyword>
<evidence type="ECO:0000256" key="4">
    <source>
        <dbReference type="HAMAP-Rule" id="MF_03057"/>
    </source>
</evidence>
<evidence type="ECO:0000313" key="6">
    <source>
        <dbReference type="Proteomes" id="UP001165289"/>
    </source>
</evidence>
<dbReference type="InterPro" id="IPR005631">
    <property type="entry name" value="SDH"/>
</dbReference>
<sequence>MYITRLCRNTSKQCGRMFSTESLSQLRSRLIYQSRKRGTLENGLILSTFVNRFLNSFTNKQLSLYDQLINSEADDWSIYYWATGKDNPPRKFDNEIMCLLKEHTNNRLREVRNSQPELNKELFQIV</sequence>
<name>A0AAV7JDK3_9METZ</name>
<dbReference type="GO" id="GO:0005759">
    <property type="term" value="C:mitochondrial matrix"/>
    <property type="evidence" value="ECO:0007669"/>
    <property type="project" value="UniProtKB-SubCell"/>
</dbReference>
<proteinExistence type="inferred from homology"/>
<dbReference type="Gene3D" id="1.10.150.250">
    <property type="entry name" value="Flavinator of succinate dehydrogenase"/>
    <property type="match status" value="1"/>
</dbReference>
<evidence type="ECO:0000256" key="3">
    <source>
        <dbReference type="ARBA" id="ARBA00023186"/>
    </source>
</evidence>
<dbReference type="EMBL" id="JAKMXF010000354">
    <property type="protein sequence ID" value="KAI6646763.1"/>
    <property type="molecule type" value="Genomic_DNA"/>
</dbReference>
<reference evidence="5 6" key="1">
    <citation type="journal article" date="2023" name="BMC Biol.">
        <title>The compact genome of the sponge Oopsacas minuta (Hexactinellida) is lacking key metazoan core genes.</title>
        <authorList>
            <person name="Santini S."/>
            <person name="Schenkelaars Q."/>
            <person name="Jourda C."/>
            <person name="Duchesne M."/>
            <person name="Belahbib H."/>
            <person name="Rocher C."/>
            <person name="Selva M."/>
            <person name="Riesgo A."/>
            <person name="Vervoort M."/>
            <person name="Leys S.P."/>
            <person name="Kodjabachian L."/>
            <person name="Le Bivic A."/>
            <person name="Borchiellini C."/>
            <person name="Claverie J.M."/>
            <person name="Renard E."/>
        </authorList>
    </citation>
    <scope>NUCLEOTIDE SEQUENCE [LARGE SCALE GENOMIC DNA]</scope>
    <source>
        <strain evidence="5">SPO-2</strain>
    </source>
</reference>
<dbReference type="Proteomes" id="UP001165289">
    <property type="component" value="Unassembled WGS sequence"/>
</dbReference>
<keyword evidence="2 4" id="KW-0496">Mitochondrion</keyword>
<comment type="function">
    <text evidence="4">Plays an essential role in the assembly of succinate dehydrogenase (SDH), an enzyme complex (also referred to as respiratory complex II) that is a component of both the tricarboxylic acid (TCA) cycle and the mitochondrial electron transport chain, and which couples the oxidation of succinate to fumarate with the reduction of ubiquinone (coenzyme Q) to ubiquinol. Required for flavinylation (covalent attachment of FAD) of the flavoprotein subunit of the SDH catalytic dimer.</text>
</comment>